<sequence>MALLDAVVYPQPQGHFGYGHRDASYGLSWSSDATGFGEWDPFLLASLVQNAEEWGEELGSKKASLEHDAAPSAVEWPSPVTTTKRKRRRPKVVKNEKEVESQRMTHIAVERNRRRQMNEYLAVLRSLMPPSYAQRGDQASIVGGAINYVRELEQLLQSLEVQRSLKEHNPNLSNPFTGFFRFPQYSATSACHCHGGAGKHTNKEEMPDRSPQSPSVAADIEASMVEGHASVKVQAPRRPRQLLRLADGLQQLGLTTLHLNVSTAGTTVMYSFSLKVEDECRLSSVEEIAAAVHEILGGVQEGAGFS</sequence>
<reference evidence="9" key="1">
    <citation type="submission" date="2018-04" db="EMBL/GenBank/DDBJ databases">
        <title>WGS assembly of Panicum hallii.</title>
        <authorList>
            <person name="Lovell J."/>
            <person name="Jenkins J."/>
            <person name="Lowry D."/>
            <person name="Mamidi S."/>
            <person name="Sreedasyam A."/>
            <person name="Weng X."/>
            <person name="Barry K."/>
            <person name="Bonette J."/>
            <person name="Campitelli B."/>
            <person name="Daum C."/>
            <person name="Gordon S."/>
            <person name="Gould B."/>
            <person name="Lipzen A."/>
            <person name="Macqueen A."/>
            <person name="Palacio-Mejia J."/>
            <person name="Plott C."/>
            <person name="Shakirov E."/>
            <person name="Shu S."/>
            <person name="Yoshinaga Y."/>
            <person name="Zane M."/>
            <person name="Rokhsar D."/>
            <person name="Grimwood J."/>
            <person name="Schmutz J."/>
            <person name="Juenger T."/>
        </authorList>
    </citation>
    <scope>NUCLEOTIDE SEQUENCE [LARGE SCALE GENOMIC DNA]</scope>
    <source>
        <strain evidence="9">FIL2</strain>
    </source>
</reference>
<evidence type="ECO:0000256" key="6">
    <source>
        <dbReference type="ARBA" id="ARBA00023242"/>
    </source>
</evidence>
<evidence type="ECO:0000256" key="3">
    <source>
        <dbReference type="ARBA" id="ARBA00023015"/>
    </source>
</evidence>
<name>A0A2S3IMA4_9POAL</name>
<feature type="compositionally biased region" description="Basic and acidic residues" evidence="7">
    <location>
        <begin position="60"/>
        <end position="69"/>
    </location>
</feature>
<evidence type="ECO:0000256" key="5">
    <source>
        <dbReference type="ARBA" id="ARBA00023163"/>
    </source>
</evidence>
<dbReference type="Proteomes" id="UP000243499">
    <property type="component" value="Chromosome 9"/>
</dbReference>
<comment type="similarity">
    <text evidence="2">Belongs to the bHLH protein family.</text>
</comment>
<dbReference type="PROSITE" id="PS50888">
    <property type="entry name" value="BHLH"/>
    <property type="match status" value="1"/>
</dbReference>
<organism evidence="9">
    <name type="scientific">Panicum hallii</name>
    <dbReference type="NCBI Taxonomy" id="206008"/>
    <lineage>
        <taxon>Eukaryota</taxon>
        <taxon>Viridiplantae</taxon>
        <taxon>Streptophyta</taxon>
        <taxon>Embryophyta</taxon>
        <taxon>Tracheophyta</taxon>
        <taxon>Spermatophyta</taxon>
        <taxon>Magnoliopsida</taxon>
        <taxon>Liliopsida</taxon>
        <taxon>Poales</taxon>
        <taxon>Poaceae</taxon>
        <taxon>PACMAD clade</taxon>
        <taxon>Panicoideae</taxon>
        <taxon>Panicodae</taxon>
        <taxon>Paniceae</taxon>
        <taxon>Panicinae</taxon>
        <taxon>Panicum</taxon>
        <taxon>Panicum sect. Panicum</taxon>
    </lineage>
</organism>
<accession>A0A2S3IMA4</accession>
<dbReference type="GO" id="GO:0005634">
    <property type="term" value="C:nucleus"/>
    <property type="evidence" value="ECO:0007669"/>
    <property type="project" value="UniProtKB-SubCell"/>
</dbReference>
<dbReference type="PANTHER" id="PTHR11969">
    <property type="entry name" value="MAX DIMERIZATION, MAD"/>
    <property type="match status" value="1"/>
</dbReference>
<dbReference type="InterPro" id="IPR036638">
    <property type="entry name" value="HLH_DNA-bd_sf"/>
</dbReference>
<evidence type="ECO:0000256" key="4">
    <source>
        <dbReference type="ARBA" id="ARBA00023125"/>
    </source>
</evidence>
<dbReference type="SMART" id="SM00353">
    <property type="entry name" value="HLH"/>
    <property type="match status" value="1"/>
</dbReference>
<dbReference type="InterPro" id="IPR011598">
    <property type="entry name" value="bHLH_dom"/>
</dbReference>
<dbReference type="PANTHER" id="PTHR11969:SF60">
    <property type="entry name" value="HELIX-LOOP-HELIX DNA-BINDING DOMAIN CONTAINING PROTEIN, EXPRESSED"/>
    <property type="match status" value="1"/>
</dbReference>
<dbReference type="GO" id="GO:0046983">
    <property type="term" value="F:protein dimerization activity"/>
    <property type="evidence" value="ECO:0007669"/>
    <property type="project" value="InterPro"/>
</dbReference>
<feature type="compositionally biased region" description="Basic residues" evidence="7">
    <location>
        <begin position="83"/>
        <end position="92"/>
    </location>
</feature>
<dbReference type="Pfam" id="PF00010">
    <property type="entry name" value="HLH"/>
    <property type="match status" value="1"/>
</dbReference>
<keyword evidence="4" id="KW-0238">DNA-binding</keyword>
<proteinExistence type="inferred from homology"/>
<evidence type="ECO:0000313" key="9">
    <source>
        <dbReference type="EMBL" id="PAN47392.1"/>
    </source>
</evidence>
<dbReference type="SUPFAM" id="SSF47459">
    <property type="entry name" value="HLH, helix-loop-helix DNA-binding domain"/>
    <property type="match status" value="1"/>
</dbReference>
<dbReference type="Gramene" id="PAN47392">
    <property type="protein sequence ID" value="PAN47392"/>
    <property type="gene ID" value="PAHAL_9G263400"/>
</dbReference>
<keyword evidence="3" id="KW-0805">Transcription regulation</keyword>
<comment type="subcellular location">
    <subcellularLocation>
        <location evidence="1">Nucleus</location>
    </subcellularLocation>
</comment>
<dbReference type="Gene3D" id="4.10.280.10">
    <property type="entry name" value="Helix-loop-helix DNA-binding domain"/>
    <property type="match status" value="1"/>
</dbReference>
<protein>
    <recommendedName>
        <fullName evidence="8">BHLH domain-containing protein</fullName>
    </recommendedName>
</protein>
<dbReference type="CDD" id="cd11448">
    <property type="entry name" value="bHLH_AtFAMA_like"/>
    <property type="match status" value="1"/>
</dbReference>
<gene>
    <name evidence="9" type="ORF">PAHAL_9G263400</name>
</gene>
<keyword evidence="6" id="KW-0539">Nucleus</keyword>
<feature type="domain" description="BHLH" evidence="8">
    <location>
        <begin position="101"/>
        <end position="152"/>
    </location>
</feature>
<evidence type="ECO:0000259" key="8">
    <source>
        <dbReference type="PROSITE" id="PS50888"/>
    </source>
</evidence>
<evidence type="ECO:0000256" key="1">
    <source>
        <dbReference type="ARBA" id="ARBA00004123"/>
    </source>
</evidence>
<dbReference type="GO" id="GO:0000981">
    <property type="term" value="F:DNA-binding transcription factor activity, RNA polymerase II-specific"/>
    <property type="evidence" value="ECO:0007669"/>
    <property type="project" value="TreeGrafter"/>
</dbReference>
<dbReference type="AlphaFoldDB" id="A0A2S3IMA4"/>
<dbReference type="Pfam" id="PF22754">
    <property type="entry name" value="bHLH-TF_ACT-like_plant"/>
    <property type="match status" value="1"/>
</dbReference>
<dbReference type="GO" id="GO:0000978">
    <property type="term" value="F:RNA polymerase II cis-regulatory region sequence-specific DNA binding"/>
    <property type="evidence" value="ECO:0007669"/>
    <property type="project" value="TreeGrafter"/>
</dbReference>
<evidence type="ECO:0000256" key="2">
    <source>
        <dbReference type="ARBA" id="ARBA00005510"/>
    </source>
</evidence>
<keyword evidence="5" id="KW-0804">Transcription</keyword>
<evidence type="ECO:0000256" key="7">
    <source>
        <dbReference type="SAM" id="MobiDB-lite"/>
    </source>
</evidence>
<dbReference type="InterPro" id="IPR054502">
    <property type="entry name" value="bHLH-TF_ACT-like_plant"/>
</dbReference>
<dbReference type="EMBL" id="CM008054">
    <property type="protein sequence ID" value="PAN47392.1"/>
    <property type="molecule type" value="Genomic_DNA"/>
</dbReference>
<feature type="region of interest" description="Disordered" evidence="7">
    <location>
        <begin position="60"/>
        <end position="100"/>
    </location>
</feature>